<protein>
    <submittedName>
        <fullName evidence="2">Uncharacterized protein</fullName>
    </submittedName>
</protein>
<dbReference type="RefSeq" id="WP_088860534.1">
    <property type="nucleotide sequence ID" value="NZ_CP022115.1"/>
</dbReference>
<feature type="region of interest" description="Disordered" evidence="1">
    <location>
        <begin position="130"/>
        <end position="187"/>
    </location>
</feature>
<reference evidence="3" key="1">
    <citation type="submission" date="2017-06" db="EMBL/GenBank/DDBJ databases">
        <title>Whole genome sequence of Laribacter hongkongensis LHGZ1.</title>
        <authorList>
            <person name="Chen D."/>
            <person name="Wu H."/>
            <person name="Chen J."/>
        </authorList>
    </citation>
    <scope>NUCLEOTIDE SEQUENCE [LARGE SCALE GENOMIC DNA]</scope>
    <source>
        <strain evidence="3">LHGZ1</strain>
    </source>
</reference>
<evidence type="ECO:0000313" key="3">
    <source>
        <dbReference type="Proteomes" id="UP000197424"/>
    </source>
</evidence>
<gene>
    <name evidence="2" type="ORF">LHGZ1_1299</name>
</gene>
<dbReference type="AlphaFoldDB" id="A0A248LHA0"/>
<evidence type="ECO:0000313" key="2">
    <source>
        <dbReference type="EMBL" id="ASJ24130.1"/>
    </source>
</evidence>
<accession>A0A248LHA0</accession>
<organism evidence="2 3">
    <name type="scientific">Laribacter hongkongensis</name>
    <dbReference type="NCBI Taxonomy" id="168471"/>
    <lineage>
        <taxon>Bacteria</taxon>
        <taxon>Pseudomonadati</taxon>
        <taxon>Pseudomonadota</taxon>
        <taxon>Betaproteobacteria</taxon>
        <taxon>Neisseriales</taxon>
        <taxon>Aquaspirillaceae</taxon>
        <taxon>Laribacter</taxon>
    </lineage>
</organism>
<dbReference type="OrthoDB" id="6872885at2"/>
<name>A0A248LHA0_9NEIS</name>
<proteinExistence type="predicted"/>
<dbReference type="Proteomes" id="UP000197424">
    <property type="component" value="Chromosome"/>
</dbReference>
<evidence type="ECO:0000256" key="1">
    <source>
        <dbReference type="SAM" id="MobiDB-lite"/>
    </source>
</evidence>
<feature type="compositionally biased region" description="Basic and acidic residues" evidence="1">
    <location>
        <begin position="130"/>
        <end position="144"/>
    </location>
</feature>
<sequence length="187" mass="20484">MKLKCPACGASASLDILLSHDGAREAVMLALRLPAPMGKKLVQYLALFRPVKRDLSFDRLARLLEELLPDIERAQVDHDGRAWPAPQAYWQQAIDTVLAARDAGRLTLPLKSHGYLYSVLAGLASSAEGRAEQQHEQRRQRGDGWRYGGVLTPVTSALPRDSPGPDKPPKTPMPGHIKNIINKGNPA</sequence>
<dbReference type="EMBL" id="CP022115">
    <property type="protein sequence ID" value="ASJ24130.1"/>
    <property type="molecule type" value="Genomic_DNA"/>
</dbReference>